<dbReference type="GO" id="GO:0030687">
    <property type="term" value="C:preribosome, large subunit precursor"/>
    <property type="evidence" value="ECO:0007669"/>
    <property type="project" value="TreeGrafter"/>
</dbReference>
<evidence type="ECO:0008006" key="3">
    <source>
        <dbReference type="Google" id="ProtNLM"/>
    </source>
</evidence>
<evidence type="ECO:0000256" key="1">
    <source>
        <dbReference type="ARBA" id="ARBA00008889"/>
    </source>
</evidence>
<dbReference type="VEuPathDB" id="CryptoDB:Cvel_26677"/>
<reference evidence="2" key="1">
    <citation type="submission" date="2014-11" db="EMBL/GenBank/DDBJ databases">
        <authorList>
            <person name="Otto D Thomas"/>
            <person name="Naeem Raeece"/>
        </authorList>
    </citation>
    <scope>NUCLEOTIDE SEQUENCE</scope>
</reference>
<dbReference type="AlphaFoldDB" id="A0A0G4HEL8"/>
<dbReference type="InterPro" id="IPR051742">
    <property type="entry name" value="Ribosome_Assembly_uL10"/>
</dbReference>
<dbReference type="InterPro" id="IPR043141">
    <property type="entry name" value="Ribosomal_uL10-like_sf"/>
</dbReference>
<dbReference type="PANTHER" id="PTHR45841:SF1">
    <property type="entry name" value="MRNA TURNOVER PROTEIN 4 HOMOLOG"/>
    <property type="match status" value="1"/>
</dbReference>
<dbReference type="EMBL" id="CDMZ01002432">
    <property type="protein sequence ID" value="CEM42349.1"/>
    <property type="molecule type" value="Genomic_DNA"/>
</dbReference>
<dbReference type="PANTHER" id="PTHR45841">
    <property type="entry name" value="MRNA TURNOVER PROTEIN 4 MRTO4"/>
    <property type="match status" value="1"/>
</dbReference>
<sequence>MPPKSKRPFKVPGCKVMKGLSRNDKVIKKTREVCTMHEYMYLLSIENCTNTFLFGLRSHLRGSDNRSVLVYGNNKLQQVALGKGPKNELKEGVSRILKQLKFEKALLFTDLSDTQKGPEIF</sequence>
<comment type="similarity">
    <text evidence="1">Belongs to the universal ribosomal protein uL10 family.</text>
</comment>
<gene>
    <name evidence="2" type="ORF">Cvel_26677</name>
</gene>
<dbReference type="GO" id="GO:0006364">
    <property type="term" value="P:rRNA processing"/>
    <property type="evidence" value="ECO:0007669"/>
    <property type="project" value="TreeGrafter"/>
</dbReference>
<dbReference type="GO" id="GO:0003723">
    <property type="term" value="F:RNA binding"/>
    <property type="evidence" value="ECO:0007669"/>
    <property type="project" value="TreeGrafter"/>
</dbReference>
<dbReference type="PhylomeDB" id="A0A0G4HEL8"/>
<organism evidence="2">
    <name type="scientific">Chromera velia CCMP2878</name>
    <dbReference type="NCBI Taxonomy" id="1169474"/>
    <lineage>
        <taxon>Eukaryota</taxon>
        <taxon>Sar</taxon>
        <taxon>Alveolata</taxon>
        <taxon>Colpodellida</taxon>
        <taxon>Chromeraceae</taxon>
        <taxon>Chromera</taxon>
    </lineage>
</organism>
<name>A0A0G4HEL8_9ALVE</name>
<dbReference type="Gene3D" id="3.30.70.1730">
    <property type="match status" value="1"/>
</dbReference>
<dbReference type="InterPro" id="IPR001790">
    <property type="entry name" value="Ribosomal_uL10"/>
</dbReference>
<accession>A0A0G4HEL8</accession>
<proteinExistence type="inferred from homology"/>
<evidence type="ECO:0000313" key="2">
    <source>
        <dbReference type="EMBL" id="CEM42349.1"/>
    </source>
</evidence>
<dbReference type="Pfam" id="PF00466">
    <property type="entry name" value="Ribosomal_L10"/>
    <property type="match status" value="1"/>
</dbReference>
<protein>
    <recommendedName>
        <fullName evidence="3">Ribosome assembly factor mrt4</fullName>
    </recommendedName>
</protein>
<dbReference type="GO" id="GO:0005730">
    <property type="term" value="C:nucleolus"/>
    <property type="evidence" value="ECO:0007669"/>
    <property type="project" value="TreeGrafter"/>
</dbReference>
<dbReference type="GO" id="GO:0000956">
    <property type="term" value="P:nuclear-transcribed mRNA catabolic process"/>
    <property type="evidence" value="ECO:0007669"/>
    <property type="project" value="TreeGrafter"/>
</dbReference>
<dbReference type="GO" id="GO:0042273">
    <property type="term" value="P:ribosomal large subunit biogenesis"/>
    <property type="evidence" value="ECO:0007669"/>
    <property type="project" value="TreeGrafter"/>
</dbReference>